<dbReference type="PANTHER" id="PTHR31905">
    <property type="entry name" value="COILED-COIL DOMAIN-CONTAINING PROTEIN 58"/>
    <property type="match status" value="1"/>
</dbReference>
<dbReference type="PANTHER" id="PTHR31905:SF2">
    <property type="entry name" value="PROTEIN MIX23"/>
    <property type="match status" value="1"/>
</dbReference>
<protein>
    <submittedName>
        <fullName evidence="2">Uncharacterized protein</fullName>
    </submittedName>
</protein>
<comment type="caution">
    <text evidence="2">The sequence shown here is derived from an EMBL/GenBank/DDBJ whole genome shotgun (WGS) entry which is preliminary data.</text>
</comment>
<name>A0AAN7U2P9_9MYCE</name>
<dbReference type="Proteomes" id="UP001344447">
    <property type="component" value="Unassembled WGS sequence"/>
</dbReference>
<keyword evidence="3" id="KW-1185">Reference proteome</keyword>
<gene>
    <name evidence="2" type="ORF">RB653_000685</name>
</gene>
<organism evidence="2 3">
    <name type="scientific">Dictyostelium firmibasis</name>
    <dbReference type="NCBI Taxonomy" id="79012"/>
    <lineage>
        <taxon>Eukaryota</taxon>
        <taxon>Amoebozoa</taxon>
        <taxon>Evosea</taxon>
        <taxon>Eumycetozoa</taxon>
        <taxon>Dictyostelia</taxon>
        <taxon>Dictyosteliales</taxon>
        <taxon>Dictyosteliaceae</taxon>
        <taxon>Dictyostelium</taxon>
    </lineage>
</organism>
<proteinExistence type="inferred from homology"/>
<accession>A0AAN7U2P9</accession>
<evidence type="ECO:0000313" key="3">
    <source>
        <dbReference type="Proteomes" id="UP001344447"/>
    </source>
</evidence>
<evidence type="ECO:0000313" key="2">
    <source>
        <dbReference type="EMBL" id="KAK5580662.1"/>
    </source>
</evidence>
<dbReference type="InterPro" id="IPR019171">
    <property type="entry name" value="MIX23"/>
</dbReference>
<comment type="similarity">
    <text evidence="1">Belongs to the MIX23 family.</text>
</comment>
<reference evidence="2 3" key="1">
    <citation type="submission" date="2023-11" db="EMBL/GenBank/DDBJ databases">
        <title>Dfirmibasis_genome.</title>
        <authorList>
            <person name="Edelbroek B."/>
            <person name="Kjellin J."/>
            <person name="Jerlstrom-Hultqvist J."/>
            <person name="Soderbom F."/>
        </authorList>
    </citation>
    <scope>NUCLEOTIDE SEQUENCE [LARGE SCALE GENOMIC DNA]</scope>
    <source>
        <strain evidence="2 3">TNS-C-14</strain>
    </source>
</reference>
<sequence length="155" mass="17913">MSSENTLNNPKTNTIQLEAPKGCDYVDLKDFLVFSRKDNDNFIYEVNKIKNEDRYSECEKVWNTLEAKQLLRSQLILNCIEETKKEIESLNTPTITTTIINNKNNNNINIKNQGNSIDESEKRKLTTKLNMLNMELEVESILIAAAKKVFHKVCK</sequence>
<dbReference type="AlphaFoldDB" id="A0AAN7U2P9"/>
<dbReference type="GO" id="GO:0005758">
    <property type="term" value="C:mitochondrial intermembrane space"/>
    <property type="evidence" value="ECO:0007669"/>
    <property type="project" value="InterPro"/>
</dbReference>
<dbReference type="Pfam" id="PF09774">
    <property type="entry name" value="MIX23"/>
    <property type="match status" value="1"/>
</dbReference>
<dbReference type="EMBL" id="JAVFKY010000002">
    <property type="protein sequence ID" value="KAK5580662.1"/>
    <property type="molecule type" value="Genomic_DNA"/>
</dbReference>
<evidence type="ECO:0000256" key="1">
    <source>
        <dbReference type="ARBA" id="ARBA00024204"/>
    </source>
</evidence>